<dbReference type="InParanoid" id="A0A409Y516"/>
<name>A0A409Y516_9AGAR</name>
<proteinExistence type="predicted"/>
<protein>
    <submittedName>
        <fullName evidence="1">Uncharacterized protein</fullName>
    </submittedName>
</protein>
<evidence type="ECO:0000313" key="1">
    <source>
        <dbReference type="EMBL" id="PPQ98095.1"/>
    </source>
</evidence>
<reference evidence="1 2" key="1">
    <citation type="journal article" date="2018" name="Evol. Lett.">
        <title>Horizontal gene cluster transfer increased hallucinogenic mushroom diversity.</title>
        <authorList>
            <person name="Reynolds H.T."/>
            <person name="Vijayakumar V."/>
            <person name="Gluck-Thaler E."/>
            <person name="Korotkin H.B."/>
            <person name="Matheny P.B."/>
            <person name="Slot J.C."/>
        </authorList>
    </citation>
    <scope>NUCLEOTIDE SEQUENCE [LARGE SCALE GENOMIC DNA]</scope>
    <source>
        <strain evidence="1 2">SRW20</strain>
    </source>
</reference>
<gene>
    <name evidence="1" type="ORF">CVT26_003265</name>
</gene>
<organism evidence="1 2">
    <name type="scientific">Gymnopilus dilepis</name>
    <dbReference type="NCBI Taxonomy" id="231916"/>
    <lineage>
        <taxon>Eukaryota</taxon>
        <taxon>Fungi</taxon>
        <taxon>Dikarya</taxon>
        <taxon>Basidiomycota</taxon>
        <taxon>Agaricomycotina</taxon>
        <taxon>Agaricomycetes</taxon>
        <taxon>Agaricomycetidae</taxon>
        <taxon>Agaricales</taxon>
        <taxon>Agaricineae</taxon>
        <taxon>Hymenogastraceae</taxon>
        <taxon>Gymnopilus</taxon>
    </lineage>
</organism>
<dbReference type="Proteomes" id="UP000284706">
    <property type="component" value="Unassembled WGS sequence"/>
</dbReference>
<keyword evidence="2" id="KW-1185">Reference proteome</keyword>
<sequence length="154" mass="17992">MFGNSYENSYAHNHIMSSFGNRLEHVRPGSTRGHPERLWSLTVETFPSWIRNVEVDLQTCQIPRFWWIETAMLYLPKSVRTKMNQRRRKFQEDDYSDWSWLQFQENLVSVLQQSSPLPGQGSVGAVGVPAPLRRSFFHWPSRLPGSRNSAKHSM</sequence>
<comment type="caution">
    <text evidence="1">The sequence shown here is derived from an EMBL/GenBank/DDBJ whole genome shotgun (WGS) entry which is preliminary data.</text>
</comment>
<dbReference type="AlphaFoldDB" id="A0A409Y516"/>
<evidence type="ECO:0000313" key="2">
    <source>
        <dbReference type="Proteomes" id="UP000284706"/>
    </source>
</evidence>
<dbReference type="EMBL" id="NHYE01001148">
    <property type="protein sequence ID" value="PPQ98095.1"/>
    <property type="molecule type" value="Genomic_DNA"/>
</dbReference>
<accession>A0A409Y516</accession>